<dbReference type="InterPro" id="IPR019322">
    <property type="entry name" value="TIMM29"/>
</dbReference>
<organism evidence="1">
    <name type="scientific">Aceria tosichella</name>
    <name type="common">wheat curl mite</name>
    <dbReference type="NCBI Taxonomy" id="561515"/>
    <lineage>
        <taxon>Eukaryota</taxon>
        <taxon>Metazoa</taxon>
        <taxon>Ecdysozoa</taxon>
        <taxon>Arthropoda</taxon>
        <taxon>Chelicerata</taxon>
        <taxon>Arachnida</taxon>
        <taxon>Acari</taxon>
        <taxon>Acariformes</taxon>
        <taxon>Trombidiformes</taxon>
        <taxon>Prostigmata</taxon>
        <taxon>Eupodina</taxon>
        <taxon>Eriophyoidea</taxon>
        <taxon>Eriophyidae</taxon>
        <taxon>Eriophyinae</taxon>
        <taxon>Aceriini</taxon>
        <taxon>Aceria</taxon>
    </lineage>
</organism>
<name>A0A6G1S779_9ACAR</name>
<reference evidence="1" key="1">
    <citation type="submission" date="2018-10" db="EMBL/GenBank/DDBJ databases">
        <title>Transcriptome assembly of Aceria tosichella (Wheat curl mite) Type 2.</title>
        <authorList>
            <person name="Scully E.D."/>
            <person name="Geib S.M."/>
            <person name="Palmer N.A."/>
            <person name="Gupta A.K."/>
            <person name="Sarath G."/>
            <person name="Tatineni S."/>
        </authorList>
    </citation>
    <scope>NUCLEOTIDE SEQUENCE</scope>
    <source>
        <strain evidence="1">LincolnNE</strain>
    </source>
</reference>
<dbReference type="EMBL" id="GGYP01001022">
    <property type="protein sequence ID" value="MDE45793.1"/>
    <property type="molecule type" value="Transcribed_RNA"/>
</dbReference>
<protein>
    <submittedName>
        <fullName evidence="1">Uncharacterized protein C19orf52</fullName>
    </submittedName>
</protein>
<proteinExistence type="predicted"/>
<dbReference type="Pfam" id="PF10171">
    <property type="entry name" value="Tim29"/>
    <property type="match status" value="1"/>
</dbReference>
<accession>A0A6G1S779</accession>
<dbReference type="GO" id="GO:0045039">
    <property type="term" value="P:protein insertion into mitochondrial inner membrane"/>
    <property type="evidence" value="ECO:0007669"/>
    <property type="project" value="TreeGrafter"/>
</dbReference>
<dbReference type="PANTHER" id="PTHR21435:SF1">
    <property type="entry name" value="MITOCHONDRIAL IMPORT INNER MEMBRANE TRANSLOCASE SUBUNIT TIM29"/>
    <property type="match status" value="1"/>
</dbReference>
<dbReference type="GO" id="GO:0042721">
    <property type="term" value="C:TIM22 mitochondrial import inner membrane insertion complex"/>
    <property type="evidence" value="ECO:0007669"/>
    <property type="project" value="InterPro"/>
</dbReference>
<evidence type="ECO:0000313" key="1">
    <source>
        <dbReference type="EMBL" id="MDE45793.1"/>
    </source>
</evidence>
<dbReference type="PANTHER" id="PTHR21435">
    <property type="entry name" value="MITOCHONDRIAL IMPORT INNER MEMBRANE TRANSLOCASE SUBUNIT TIM29"/>
    <property type="match status" value="1"/>
</dbReference>
<dbReference type="AlphaFoldDB" id="A0A6G1S779"/>
<gene>
    <name evidence="1" type="ORF">g.16610</name>
</gene>
<sequence length="174" mass="20266">MTTRFFGKIHLYFKNLSIDYLEVFKEVRQNARKRPLKASFYGASTLFVLNLFRANEGLRSYTSEVISACNRLGSVTENSRNPLSNEFIQQIGELNCHGVLRQIDLGFSTLIYKADANPDLALFRYHCSHLQPSFIEILTDRVVDLGLLGHWINLELKMKDYDINEEEYKDMFDR</sequence>